<evidence type="ECO:0000313" key="2">
    <source>
        <dbReference type="Proteomes" id="UP000245627"/>
    </source>
</evidence>
<dbReference type="RefSeq" id="WP_116776505.1">
    <property type="nucleotide sequence ID" value="NZ_QDKG01000005.1"/>
</dbReference>
<dbReference type="Gene3D" id="1.10.10.10">
    <property type="entry name" value="Winged helix-like DNA-binding domain superfamily/Winged helix DNA-binding domain"/>
    <property type="match status" value="1"/>
</dbReference>
<keyword evidence="2" id="KW-1185">Reference proteome</keyword>
<evidence type="ECO:0008006" key="3">
    <source>
        <dbReference type="Google" id="ProtNLM"/>
    </source>
</evidence>
<dbReference type="Pfam" id="PF01475">
    <property type="entry name" value="FUR"/>
    <property type="match status" value="1"/>
</dbReference>
<dbReference type="GO" id="GO:0003700">
    <property type="term" value="F:DNA-binding transcription factor activity"/>
    <property type="evidence" value="ECO:0007669"/>
    <property type="project" value="InterPro"/>
</dbReference>
<dbReference type="AlphaFoldDB" id="A0A2T8HGI5"/>
<organism evidence="1 2">
    <name type="scientific">Sphingobacterium corticibacter</name>
    <dbReference type="NCBI Taxonomy" id="2171749"/>
    <lineage>
        <taxon>Bacteria</taxon>
        <taxon>Pseudomonadati</taxon>
        <taxon>Bacteroidota</taxon>
        <taxon>Sphingobacteriia</taxon>
        <taxon>Sphingobacteriales</taxon>
        <taxon>Sphingobacteriaceae</taxon>
        <taxon>Sphingobacterium</taxon>
    </lineage>
</organism>
<dbReference type="InterPro" id="IPR036388">
    <property type="entry name" value="WH-like_DNA-bd_sf"/>
</dbReference>
<protein>
    <recommendedName>
        <fullName evidence="3">Transcriptional repressor</fullName>
    </recommendedName>
</protein>
<proteinExistence type="predicted"/>
<evidence type="ECO:0000313" key="1">
    <source>
        <dbReference type="EMBL" id="PVH24557.1"/>
    </source>
</evidence>
<reference evidence="1 2" key="1">
    <citation type="submission" date="2018-04" db="EMBL/GenBank/DDBJ databases">
        <title>Sphingobacterium cortibacter sp. nov.</title>
        <authorList>
            <person name="Li Y."/>
        </authorList>
    </citation>
    <scope>NUCLEOTIDE SEQUENCE [LARGE SCALE GENOMIC DNA]</scope>
    <source>
        <strain evidence="1 2">2c-3</strain>
    </source>
</reference>
<dbReference type="EMBL" id="QDKG01000005">
    <property type="protein sequence ID" value="PVH24557.1"/>
    <property type="molecule type" value="Genomic_DNA"/>
</dbReference>
<dbReference type="InterPro" id="IPR036390">
    <property type="entry name" value="WH_DNA-bd_sf"/>
</dbReference>
<dbReference type="SUPFAM" id="SSF46785">
    <property type="entry name" value="Winged helix' DNA-binding domain"/>
    <property type="match status" value="1"/>
</dbReference>
<accession>A0A2T8HGI5</accession>
<sequence length="101" mass="11746">MKSKTQAIQALLSQEGYLLSPQRLCIIKALCEQERVSDLERLWIDLRESHAVSWATVHNTVRLLERLGCLIKTQYRQQQGYEIVFPIYQPKLYPLTAILTS</sequence>
<gene>
    <name evidence="1" type="ORF">DC487_13565</name>
</gene>
<comment type="caution">
    <text evidence="1">The sequence shown here is derived from an EMBL/GenBank/DDBJ whole genome shotgun (WGS) entry which is preliminary data.</text>
</comment>
<dbReference type="OrthoDB" id="769086at2"/>
<dbReference type="Proteomes" id="UP000245627">
    <property type="component" value="Unassembled WGS sequence"/>
</dbReference>
<name>A0A2T8HGI5_9SPHI</name>
<dbReference type="InterPro" id="IPR002481">
    <property type="entry name" value="FUR"/>
</dbReference>